<evidence type="ECO:0000313" key="2">
    <source>
        <dbReference type="Proteomes" id="UP000199634"/>
    </source>
</evidence>
<evidence type="ECO:0000313" key="1">
    <source>
        <dbReference type="EMBL" id="SEH75294.1"/>
    </source>
</evidence>
<protein>
    <recommendedName>
        <fullName evidence="3">Nucleoside 2-deoxyribosyltransferase</fullName>
    </recommendedName>
</protein>
<gene>
    <name evidence="1" type="ORF">SAMN02927937_01230</name>
</gene>
<dbReference type="OrthoDB" id="7064119at2"/>
<dbReference type="AlphaFoldDB" id="A0A1H6KUC5"/>
<evidence type="ECO:0008006" key="3">
    <source>
        <dbReference type="Google" id="ProtNLM"/>
    </source>
</evidence>
<organism evidence="1 2">
    <name type="scientific">Paenimyroides marinum</name>
    <dbReference type="NCBI Taxonomy" id="1159016"/>
    <lineage>
        <taxon>Bacteria</taxon>
        <taxon>Pseudomonadati</taxon>
        <taxon>Bacteroidota</taxon>
        <taxon>Flavobacteriia</taxon>
        <taxon>Flavobacteriales</taxon>
        <taxon>Flavobacteriaceae</taxon>
        <taxon>Paenimyroides</taxon>
    </lineage>
</organism>
<dbReference type="Proteomes" id="UP000199634">
    <property type="component" value="Unassembled WGS sequence"/>
</dbReference>
<name>A0A1H6KUC5_9FLAO</name>
<dbReference type="STRING" id="1159016.SAMN02927937_01230"/>
<accession>A0A1H6KUC5</accession>
<proteinExistence type="predicted"/>
<dbReference type="EMBL" id="FNXE01000013">
    <property type="protein sequence ID" value="SEH75294.1"/>
    <property type="molecule type" value="Genomic_DNA"/>
</dbReference>
<sequence length="134" mass="15121">MKAYISVDTETRKLLGKEIIALGMAMSSANVEHFIFVDKYAMEAGQEAEFMQKAMKEIDTSNFIIVEATKVNVTSCVELGYAKAKRKPIVYLQKAEAETNEVLFALSNFHILYSSPKDLFDQLSEFLKNVLPQN</sequence>
<keyword evidence="2" id="KW-1185">Reference proteome</keyword>
<dbReference type="Gene3D" id="3.40.50.450">
    <property type="match status" value="1"/>
</dbReference>
<dbReference type="RefSeq" id="WP_091097474.1">
    <property type="nucleotide sequence ID" value="NZ_FNXE01000013.1"/>
</dbReference>
<reference evidence="1 2" key="1">
    <citation type="submission" date="2016-10" db="EMBL/GenBank/DDBJ databases">
        <authorList>
            <person name="de Groot N.N."/>
        </authorList>
    </citation>
    <scope>NUCLEOTIDE SEQUENCE [LARGE SCALE GENOMIC DNA]</scope>
    <source>
        <strain evidence="1 2">CGMCC 1.10825</strain>
    </source>
</reference>